<proteinExistence type="predicted"/>
<dbReference type="OrthoDB" id="1743579at2759"/>
<dbReference type="InParanoid" id="A0A165HQ95"/>
<dbReference type="InterPro" id="IPR000073">
    <property type="entry name" value="AB_hydrolase_1"/>
</dbReference>
<dbReference type="InterPro" id="IPR029058">
    <property type="entry name" value="AB_hydrolase_fold"/>
</dbReference>
<dbReference type="SUPFAM" id="SSF53474">
    <property type="entry name" value="alpha/beta-Hydrolases"/>
    <property type="match status" value="1"/>
</dbReference>
<keyword evidence="3" id="KW-1185">Reference proteome</keyword>
<evidence type="ECO:0000313" key="3">
    <source>
        <dbReference type="Proteomes" id="UP000076842"/>
    </source>
</evidence>
<gene>
    <name evidence="2" type="ORF">CALCODRAFT_430768</name>
</gene>
<accession>A0A165HQ95</accession>
<sequence>MTGTNSSSGTYTLSGTLCVPKAGDQHVGTIQLLVHGIAFDSTYWDFSYQPQKYSYVYAAAEAGYTTFAYDRLGTGKSDKPDGYHVVQSPTDLQILISFISLLHEGKIGGKTYKKIIGVGHSYGSIQLAAASAVVPAQLSALVLTGFSANASYIPQFETSNAFTRADMTFPSRFAGLAGEYVVSGLPQSSQINFLLYPYYDPDAAEVQWETSQPVSMGVLFTLGAIGGAASGFTGPVHVVTGDSDWVFCGSQCGIRPDGVHTILELVGPTVFPKSDDFSVYSPANTGHGLNLHYTAPESYADIMGWLKAIKY</sequence>
<name>A0A165HQ95_9BASI</name>
<dbReference type="Pfam" id="PF12697">
    <property type="entry name" value="Abhydrolase_6"/>
    <property type="match status" value="1"/>
</dbReference>
<dbReference type="AlphaFoldDB" id="A0A165HQ95"/>
<feature type="domain" description="AB hydrolase-1" evidence="1">
    <location>
        <begin position="32"/>
        <end position="254"/>
    </location>
</feature>
<protein>
    <submittedName>
        <fullName evidence="2">Alpha/beta-hydrolase</fullName>
    </submittedName>
</protein>
<dbReference type="Proteomes" id="UP000076842">
    <property type="component" value="Unassembled WGS sequence"/>
</dbReference>
<evidence type="ECO:0000259" key="1">
    <source>
        <dbReference type="Pfam" id="PF12697"/>
    </source>
</evidence>
<evidence type="ECO:0000313" key="2">
    <source>
        <dbReference type="EMBL" id="KZT59596.1"/>
    </source>
</evidence>
<organism evidence="2 3">
    <name type="scientific">Calocera cornea HHB12733</name>
    <dbReference type="NCBI Taxonomy" id="1353952"/>
    <lineage>
        <taxon>Eukaryota</taxon>
        <taxon>Fungi</taxon>
        <taxon>Dikarya</taxon>
        <taxon>Basidiomycota</taxon>
        <taxon>Agaricomycotina</taxon>
        <taxon>Dacrymycetes</taxon>
        <taxon>Dacrymycetales</taxon>
        <taxon>Dacrymycetaceae</taxon>
        <taxon>Calocera</taxon>
    </lineage>
</organism>
<keyword evidence="2" id="KW-0378">Hydrolase</keyword>
<reference evidence="2 3" key="1">
    <citation type="journal article" date="2016" name="Mol. Biol. Evol.">
        <title>Comparative Genomics of Early-Diverging Mushroom-Forming Fungi Provides Insights into the Origins of Lignocellulose Decay Capabilities.</title>
        <authorList>
            <person name="Nagy L.G."/>
            <person name="Riley R."/>
            <person name="Tritt A."/>
            <person name="Adam C."/>
            <person name="Daum C."/>
            <person name="Floudas D."/>
            <person name="Sun H."/>
            <person name="Yadav J.S."/>
            <person name="Pangilinan J."/>
            <person name="Larsson K.H."/>
            <person name="Matsuura K."/>
            <person name="Barry K."/>
            <person name="Labutti K."/>
            <person name="Kuo R."/>
            <person name="Ohm R.A."/>
            <person name="Bhattacharya S.S."/>
            <person name="Shirouzu T."/>
            <person name="Yoshinaga Y."/>
            <person name="Martin F.M."/>
            <person name="Grigoriev I.V."/>
            <person name="Hibbett D.S."/>
        </authorList>
    </citation>
    <scope>NUCLEOTIDE SEQUENCE [LARGE SCALE GENOMIC DNA]</scope>
    <source>
        <strain evidence="2 3">HHB12733</strain>
    </source>
</reference>
<dbReference type="EMBL" id="KV423939">
    <property type="protein sequence ID" value="KZT59596.1"/>
    <property type="molecule type" value="Genomic_DNA"/>
</dbReference>
<dbReference type="GO" id="GO:0016787">
    <property type="term" value="F:hydrolase activity"/>
    <property type="evidence" value="ECO:0007669"/>
    <property type="project" value="UniProtKB-KW"/>
</dbReference>
<dbReference type="Gene3D" id="3.40.50.1820">
    <property type="entry name" value="alpha/beta hydrolase"/>
    <property type="match status" value="1"/>
</dbReference>